<dbReference type="AlphaFoldDB" id="A0A2D4GU38"/>
<feature type="compositionally biased region" description="Low complexity" evidence="1">
    <location>
        <begin position="54"/>
        <end position="63"/>
    </location>
</feature>
<reference evidence="2" key="2">
    <citation type="submission" date="2017-11" db="EMBL/GenBank/DDBJ databases">
        <title>Coralsnake Venomics: Analyses of Venom Gland Transcriptomes and Proteomes of Six Brazilian Taxa.</title>
        <authorList>
            <person name="Aird S.D."/>
            <person name="Jorge da Silva N."/>
            <person name="Qiu L."/>
            <person name="Villar-Briones A."/>
            <person name="Aparecida-Saddi V."/>
            <person name="Campos-Telles M.P."/>
            <person name="Grau M."/>
            <person name="Mikheyev A.S."/>
        </authorList>
    </citation>
    <scope>NUCLEOTIDE SEQUENCE</scope>
    <source>
        <tissue evidence="2">Venom_gland</tissue>
    </source>
</reference>
<evidence type="ECO:0000256" key="1">
    <source>
        <dbReference type="SAM" id="MobiDB-lite"/>
    </source>
</evidence>
<evidence type="ECO:0000313" key="2">
    <source>
        <dbReference type="EMBL" id="LAA63232.1"/>
    </source>
</evidence>
<proteinExistence type="predicted"/>
<dbReference type="EMBL" id="IACJ01151832">
    <property type="protein sequence ID" value="LAA63232.1"/>
    <property type="molecule type" value="Transcribed_RNA"/>
</dbReference>
<sequence>MGTQVLGTRSHDHRDAMMARTSGTIYMSIFFQHRHNFEGLLNKWKSADNYLAQGSPTPGPWTGTGRGMPETGPQKQMKPHLQEAHETTSPSLCRKKSLSVELVLKRLGGF</sequence>
<name>A0A2D4GU38_MICCO</name>
<feature type="region of interest" description="Disordered" evidence="1">
    <location>
        <begin position="52"/>
        <end position="92"/>
    </location>
</feature>
<accession>A0A2D4GU38</accession>
<protein>
    <submittedName>
        <fullName evidence="2">Uncharacterized protein</fullName>
    </submittedName>
</protein>
<reference evidence="2" key="1">
    <citation type="submission" date="2017-07" db="EMBL/GenBank/DDBJ databases">
        <authorList>
            <person name="Mikheyev A."/>
            <person name="Grau M."/>
        </authorList>
    </citation>
    <scope>NUCLEOTIDE SEQUENCE</scope>
    <source>
        <tissue evidence="2">Venom_gland</tissue>
    </source>
</reference>
<organism evidence="2">
    <name type="scientific">Micrurus corallinus</name>
    <name type="common">Brazilian coral snake</name>
    <dbReference type="NCBI Taxonomy" id="54390"/>
    <lineage>
        <taxon>Eukaryota</taxon>
        <taxon>Metazoa</taxon>
        <taxon>Chordata</taxon>
        <taxon>Craniata</taxon>
        <taxon>Vertebrata</taxon>
        <taxon>Euteleostomi</taxon>
        <taxon>Lepidosauria</taxon>
        <taxon>Squamata</taxon>
        <taxon>Bifurcata</taxon>
        <taxon>Unidentata</taxon>
        <taxon>Episquamata</taxon>
        <taxon>Toxicofera</taxon>
        <taxon>Serpentes</taxon>
        <taxon>Colubroidea</taxon>
        <taxon>Elapidae</taxon>
        <taxon>Elapinae</taxon>
        <taxon>Micrurus</taxon>
    </lineage>
</organism>